<dbReference type="PANTHER" id="PTHR12419">
    <property type="entry name" value="OTU DOMAIN CONTAINING PROTEIN"/>
    <property type="match status" value="1"/>
</dbReference>
<proteinExistence type="predicted"/>
<dbReference type="PANTHER" id="PTHR12419:SF10">
    <property type="entry name" value="DEUBIQUITINASE OTUD6B"/>
    <property type="match status" value="1"/>
</dbReference>
<gene>
    <name evidence="3" type="ORF">TRAPUB_3005</name>
</gene>
<dbReference type="InterPro" id="IPR038765">
    <property type="entry name" value="Papain-like_cys_pep_sf"/>
</dbReference>
<dbReference type="OMA" id="YELGAHY"/>
<dbReference type="Gene3D" id="3.90.70.80">
    <property type="match status" value="1"/>
</dbReference>
<organism evidence="3 4">
    <name type="scientific">Trametes pubescens</name>
    <name type="common">White-rot fungus</name>
    <dbReference type="NCBI Taxonomy" id="154538"/>
    <lineage>
        <taxon>Eukaryota</taxon>
        <taxon>Fungi</taxon>
        <taxon>Dikarya</taxon>
        <taxon>Basidiomycota</taxon>
        <taxon>Agaricomycotina</taxon>
        <taxon>Agaricomycetes</taxon>
        <taxon>Polyporales</taxon>
        <taxon>Polyporaceae</taxon>
        <taxon>Trametes</taxon>
    </lineage>
</organism>
<name>A0A1M2VES1_TRAPU</name>
<feature type="domain" description="OTU" evidence="2">
    <location>
        <begin position="122"/>
        <end position="282"/>
    </location>
</feature>
<dbReference type="InterPro" id="IPR050704">
    <property type="entry name" value="Peptidase_C85-like"/>
</dbReference>
<evidence type="ECO:0000256" key="1">
    <source>
        <dbReference type="SAM" id="MobiDB-lite"/>
    </source>
</evidence>
<sequence length="293" mass="31961">MGAKKNKLKRMLSPTTPPPVEPSADDDELMDDLFAQLDSRDGAVRHESATVLNEMQIDKVADQLESVPKKDGKARHKARQARKAAALAETYAPTDVDADARLERAAKDEEEQIKKTCDELGLLLHEINPDGHCLFSAVADQLALLGVLPASQATYAVCRRAAADFIYAHPDDFLPFLPSEVGEDAAGATEAGFMSRGQFERHCARMRDTAIWGGEPEVVALSKAYGVAIHVVQGGQPPVVVHDPSDPAGKKTEAAGDKRTAYISYHRRLYGLGEHYNSLRPKTFANSLRSVFQ</sequence>
<dbReference type="CDD" id="cd22748">
    <property type="entry name" value="OTU_OTUD6-like"/>
    <property type="match status" value="1"/>
</dbReference>
<accession>A0A1M2VES1</accession>
<reference evidence="3 4" key="1">
    <citation type="submission" date="2016-10" db="EMBL/GenBank/DDBJ databases">
        <title>Genome sequence of the basidiomycete white-rot fungus Trametes pubescens.</title>
        <authorList>
            <person name="Makela M.R."/>
            <person name="Granchi Z."/>
            <person name="Peng M."/>
            <person name="De Vries R.P."/>
            <person name="Grigoriev I."/>
            <person name="Riley R."/>
            <person name="Hilden K."/>
        </authorList>
    </citation>
    <scope>NUCLEOTIDE SEQUENCE [LARGE SCALE GENOMIC DNA]</scope>
    <source>
        <strain evidence="3 4">FBCC735</strain>
    </source>
</reference>
<dbReference type="GO" id="GO:0016579">
    <property type="term" value="P:protein deubiquitination"/>
    <property type="evidence" value="ECO:0007669"/>
    <property type="project" value="TreeGrafter"/>
</dbReference>
<keyword evidence="4" id="KW-1185">Reference proteome</keyword>
<dbReference type="Proteomes" id="UP000184267">
    <property type="component" value="Unassembled WGS sequence"/>
</dbReference>
<dbReference type="GO" id="GO:0004843">
    <property type="term" value="F:cysteine-type deubiquitinase activity"/>
    <property type="evidence" value="ECO:0007669"/>
    <property type="project" value="TreeGrafter"/>
</dbReference>
<dbReference type="Pfam" id="PF02338">
    <property type="entry name" value="OTU"/>
    <property type="match status" value="1"/>
</dbReference>
<feature type="compositionally biased region" description="Basic residues" evidence="1">
    <location>
        <begin position="1"/>
        <end position="10"/>
    </location>
</feature>
<dbReference type="PROSITE" id="PS50802">
    <property type="entry name" value="OTU"/>
    <property type="match status" value="1"/>
</dbReference>
<dbReference type="AlphaFoldDB" id="A0A1M2VES1"/>
<protein>
    <submittedName>
        <fullName evidence="3">OTU domain-containing protein 6B</fullName>
    </submittedName>
</protein>
<dbReference type="OrthoDB" id="415023at2759"/>
<dbReference type="InterPro" id="IPR003323">
    <property type="entry name" value="OTU_dom"/>
</dbReference>
<evidence type="ECO:0000313" key="3">
    <source>
        <dbReference type="EMBL" id="OJT06070.1"/>
    </source>
</evidence>
<comment type="caution">
    <text evidence="3">The sequence shown here is derived from an EMBL/GenBank/DDBJ whole genome shotgun (WGS) entry which is preliminary data.</text>
</comment>
<feature type="region of interest" description="Disordered" evidence="1">
    <location>
        <begin position="1"/>
        <end position="27"/>
    </location>
</feature>
<evidence type="ECO:0000259" key="2">
    <source>
        <dbReference type="PROSITE" id="PS50802"/>
    </source>
</evidence>
<dbReference type="SUPFAM" id="SSF54001">
    <property type="entry name" value="Cysteine proteinases"/>
    <property type="match status" value="1"/>
</dbReference>
<dbReference type="EMBL" id="MNAD01001353">
    <property type="protein sequence ID" value="OJT06070.1"/>
    <property type="molecule type" value="Genomic_DNA"/>
</dbReference>
<dbReference type="STRING" id="154538.A0A1M2VES1"/>
<evidence type="ECO:0000313" key="4">
    <source>
        <dbReference type="Proteomes" id="UP000184267"/>
    </source>
</evidence>